<keyword evidence="1" id="KW-0812">Transmembrane</keyword>
<dbReference type="EMBL" id="MKQR01000005">
    <property type="protein sequence ID" value="OLR95035.1"/>
    <property type="molecule type" value="Genomic_DNA"/>
</dbReference>
<keyword evidence="1" id="KW-1133">Transmembrane helix</keyword>
<keyword evidence="1" id="KW-0472">Membrane</keyword>
<dbReference type="STRING" id="1193682.BJP25_08740"/>
<feature type="transmembrane region" description="Helical" evidence="1">
    <location>
        <begin position="199"/>
        <end position="225"/>
    </location>
</feature>
<feature type="transmembrane region" description="Helical" evidence="1">
    <location>
        <begin position="130"/>
        <end position="147"/>
    </location>
</feature>
<gene>
    <name evidence="2" type="ORF">BJP25_08740</name>
</gene>
<organism evidence="2 3">
    <name type="scientific">Actinokineospora bangkokensis</name>
    <dbReference type="NCBI Taxonomy" id="1193682"/>
    <lineage>
        <taxon>Bacteria</taxon>
        <taxon>Bacillati</taxon>
        <taxon>Actinomycetota</taxon>
        <taxon>Actinomycetes</taxon>
        <taxon>Pseudonocardiales</taxon>
        <taxon>Pseudonocardiaceae</taxon>
        <taxon>Actinokineospora</taxon>
    </lineage>
</organism>
<dbReference type="Proteomes" id="UP000186040">
    <property type="component" value="Unassembled WGS sequence"/>
</dbReference>
<dbReference type="Pfam" id="PF10067">
    <property type="entry name" value="DUF2306"/>
    <property type="match status" value="1"/>
</dbReference>
<comment type="caution">
    <text evidence="2">The sequence shown here is derived from an EMBL/GenBank/DDBJ whole genome shotgun (WGS) entry which is preliminary data.</text>
</comment>
<keyword evidence="3" id="KW-1185">Reference proteome</keyword>
<feature type="transmembrane region" description="Helical" evidence="1">
    <location>
        <begin position="102"/>
        <end position="124"/>
    </location>
</feature>
<proteinExistence type="predicted"/>
<dbReference type="AlphaFoldDB" id="A0A1Q9LSM2"/>
<feature type="transmembrane region" description="Helical" evidence="1">
    <location>
        <begin position="61"/>
        <end position="82"/>
    </location>
</feature>
<feature type="transmembrane region" description="Helical" evidence="1">
    <location>
        <begin position="168"/>
        <end position="187"/>
    </location>
</feature>
<feature type="transmembrane region" description="Helical" evidence="1">
    <location>
        <begin position="24"/>
        <end position="41"/>
    </location>
</feature>
<reference evidence="2 3" key="1">
    <citation type="submission" date="2016-10" db="EMBL/GenBank/DDBJ databases">
        <title>The Draft Genome Sequence of Actinokineospora bangkokensis 44EHWT reveals the biosynthetic pathway of antifungal compounds Thailandins with unusual extender unit butylmalonyl-CoA.</title>
        <authorList>
            <person name="Greule A."/>
            <person name="Intra B."/>
            <person name="Flemming S."/>
            <person name="Rommel M.G."/>
            <person name="Panbangred W."/>
            <person name="Bechthold A."/>
        </authorList>
    </citation>
    <scope>NUCLEOTIDE SEQUENCE [LARGE SCALE GENOMIC DNA]</scope>
    <source>
        <strain evidence="2 3">44EHW</strain>
    </source>
</reference>
<evidence type="ECO:0000313" key="3">
    <source>
        <dbReference type="Proteomes" id="UP000186040"/>
    </source>
</evidence>
<dbReference type="InterPro" id="IPR018750">
    <property type="entry name" value="DUF2306_membrane"/>
</dbReference>
<protein>
    <recommendedName>
        <fullName evidence="4">DUF2306 domain-containing protein</fullName>
    </recommendedName>
</protein>
<evidence type="ECO:0000313" key="2">
    <source>
        <dbReference type="EMBL" id="OLR95035.1"/>
    </source>
</evidence>
<evidence type="ECO:0000256" key="1">
    <source>
        <dbReference type="SAM" id="Phobius"/>
    </source>
</evidence>
<name>A0A1Q9LSM2_9PSEU</name>
<dbReference type="OrthoDB" id="4698148at2"/>
<evidence type="ECO:0008006" key="4">
    <source>
        <dbReference type="Google" id="ProtNLM"/>
    </source>
</evidence>
<accession>A0A1Q9LSM2</accession>
<dbReference type="RefSeq" id="WP_075973268.1">
    <property type="nucleotide sequence ID" value="NZ_MKQR01000005.1"/>
</dbReference>
<sequence length="248" mass="26920">MTTTAPAAPSGAPAARKTWYRRPWVVPLGALVLFFLAMSLPRYLTLDPARSQVPAPPGFPWHYPVLVAHILFGTVAMVTAFLQVWPWFRQRFPVAHRRVGRVYVLGGVLPAGLAGLAVGAVSPFGPMTRVGDVLLAALWLGSTAAGFRHGRARRFAEHRVWMVRSATLTFSIILNRLIAPVAALLLAPRVDSAFGGSELAMVQTVGALSAWLGWVLPLLVVEWWLTSGPRARRAGVRQPDRAPVVSTP</sequence>